<dbReference type="SUPFAM" id="SSF52242">
    <property type="entry name" value="Cobalamin (vitamin B12)-binding domain"/>
    <property type="match status" value="1"/>
</dbReference>
<gene>
    <name evidence="2" type="ORF">JQS43_06740</name>
</gene>
<dbReference type="GO" id="GO:0031419">
    <property type="term" value="F:cobalamin binding"/>
    <property type="evidence" value="ECO:0007669"/>
    <property type="project" value="InterPro"/>
</dbReference>
<keyword evidence="3" id="KW-1185">Reference proteome</keyword>
<reference evidence="2" key="1">
    <citation type="submission" date="2021-02" db="EMBL/GenBank/DDBJ databases">
        <title>Natrosporangium hydrolyticum gen. nov., sp. nov, a haloalkaliphilic actinobacterium from a soda solonchak soil.</title>
        <authorList>
            <person name="Sorokin D.Y."/>
            <person name="Khijniak T.V."/>
            <person name="Zakharycheva A.P."/>
            <person name="Boueva O.V."/>
            <person name="Ariskina E.V."/>
            <person name="Hahnke R.L."/>
            <person name="Bunk B."/>
            <person name="Sproer C."/>
            <person name="Schumann P."/>
            <person name="Evtushenko L.I."/>
            <person name="Kublanov I.V."/>
        </authorList>
    </citation>
    <scope>NUCLEOTIDE SEQUENCE</scope>
    <source>
        <strain evidence="2">DSM 106523</strain>
    </source>
</reference>
<evidence type="ECO:0000313" key="3">
    <source>
        <dbReference type="Proteomes" id="UP000662857"/>
    </source>
</evidence>
<dbReference type="InterPro" id="IPR036724">
    <property type="entry name" value="Cobalamin-bd_sf"/>
</dbReference>
<organism evidence="2 3">
    <name type="scientific">Natronosporangium hydrolyticum</name>
    <dbReference type="NCBI Taxonomy" id="2811111"/>
    <lineage>
        <taxon>Bacteria</taxon>
        <taxon>Bacillati</taxon>
        <taxon>Actinomycetota</taxon>
        <taxon>Actinomycetes</taxon>
        <taxon>Micromonosporales</taxon>
        <taxon>Micromonosporaceae</taxon>
        <taxon>Natronosporangium</taxon>
    </lineage>
</organism>
<evidence type="ECO:0000259" key="1">
    <source>
        <dbReference type="PROSITE" id="PS51332"/>
    </source>
</evidence>
<dbReference type="Pfam" id="PF02310">
    <property type="entry name" value="B12-binding"/>
    <property type="match status" value="1"/>
</dbReference>
<accession>A0A895YL36</accession>
<proteinExistence type="predicted"/>
<dbReference type="KEGG" id="nhy:JQS43_06740"/>
<dbReference type="InterPro" id="IPR006158">
    <property type="entry name" value="Cobalamin-bd"/>
</dbReference>
<sequence length="152" mass="16130">MTATERSLPEPEPWLAAVVSSVASDAHTWNLVFLQLLLEELGCRVRNLGPCVPARELVAECHREPPDLVVLSSVNGHGYRDGLAAVRAVRSEPGLTTVPLVIGGKLGVAGRVDSAGREALIAAGADAVFEDGIDAITSFYQFVRSLPERATT</sequence>
<dbReference type="GO" id="GO:0046872">
    <property type="term" value="F:metal ion binding"/>
    <property type="evidence" value="ECO:0007669"/>
    <property type="project" value="InterPro"/>
</dbReference>
<evidence type="ECO:0000313" key="2">
    <source>
        <dbReference type="EMBL" id="QSB16013.1"/>
    </source>
</evidence>
<dbReference type="Gene3D" id="3.40.50.280">
    <property type="entry name" value="Cobalamin-binding domain"/>
    <property type="match status" value="1"/>
</dbReference>
<dbReference type="EMBL" id="CP070499">
    <property type="protein sequence ID" value="QSB16013.1"/>
    <property type="molecule type" value="Genomic_DNA"/>
</dbReference>
<protein>
    <submittedName>
        <fullName evidence="2">Cobalamin-dependent protein</fullName>
    </submittedName>
</protein>
<dbReference type="CDD" id="cd02065">
    <property type="entry name" value="B12-binding_like"/>
    <property type="match status" value="1"/>
</dbReference>
<name>A0A895YL36_9ACTN</name>
<dbReference type="Proteomes" id="UP000662857">
    <property type="component" value="Chromosome"/>
</dbReference>
<feature type="domain" description="B12-binding" evidence="1">
    <location>
        <begin position="14"/>
        <end position="152"/>
    </location>
</feature>
<dbReference type="AlphaFoldDB" id="A0A895YL36"/>
<dbReference type="PROSITE" id="PS51332">
    <property type="entry name" value="B12_BINDING"/>
    <property type="match status" value="1"/>
</dbReference>
<dbReference type="RefSeq" id="WP_239678211.1">
    <property type="nucleotide sequence ID" value="NZ_CP070499.1"/>
</dbReference>